<keyword evidence="3" id="KW-1185">Reference proteome</keyword>
<evidence type="ECO:0000313" key="3">
    <source>
        <dbReference type="Proteomes" id="UP000269692"/>
    </source>
</evidence>
<dbReference type="InterPro" id="IPR036736">
    <property type="entry name" value="ACP-like_sf"/>
</dbReference>
<dbReference type="OrthoDB" id="7376491at2"/>
<comment type="caution">
    <text evidence="2">The sequence shown here is derived from an EMBL/GenBank/DDBJ whole genome shotgun (WGS) entry which is preliminary data.</text>
</comment>
<dbReference type="SUPFAM" id="SSF47336">
    <property type="entry name" value="ACP-like"/>
    <property type="match status" value="1"/>
</dbReference>
<feature type="domain" description="Carrier" evidence="1">
    <location>
        <begin position="1"/>
        <end position="78"/>
    </location>
</feature>
<dbReference type="Proteomes" id="UP000269692">
    <property type="component" value="Unassembled WGS sequence"/>
</dbReference>
<protein>
    <submittedName>
        <fullName evidence="2">Acyl carrier protein</fullName>
    </submittedName>
</protein>
<evidence type="ECO:0000313" key="2">
    <source>
        <dbReference type="EMBL" id="RLP78156.1"/>
    </source>
</evidence>
<name>A0A3L7ACE1_9HYPH</name>
<dbReference type="PROSITE" id="PS50075">
    <property type="entry name" value="CARRIER"/>
    <property type="match status" value="1"/>
</dbReference>
<sequence length="81" mass="8725">MAGMDEAAVRRAIGEAVDRPMVASLEPDTDFYEVGLDSLDHAQILMRIEEVHGLVVADTDFDLCRSISAIVAYGQASAGRD</sequence>
<dbReference type="Gene3D" id="1.10.1200.10">
    <property type="entry name" value="ACP-like"/>
    <property type="match status" value="1"/>
</dbReference>
<organism evidence="2 3">
    <name type="scientific">Xanthobacter tagetidis</name>
    <dbReference type="NCBI Taxonomy" id="60216"/>
    <lineage>
        <taxon>Bacteria</taxon>
        <taxon>Pseudomonadati</taxon>
        <taxon>Pseudomonadota</taxon>
        <taxon>Alphaproteobacteria</taxon>
        <taxon>Hyphomicrobiales</taxon>
        <taxon>Xanthobacteraceae</taxon>
        <taxon>Xanthobacter</taxon>
    </lineage>
</organism>
<reference evidence="2 3" key="1">
    <citation type="submission" date="2018-10" db="EMBL/GenBank/DDBJ databases">
        <title>Xanthobacter tagetidis genome sequencing and assembly.</title>
        <authorList>
            <person name="Maclea K.S."/>
            <person name="Goen A.E."/>
            <person name="Fatima S.A."/>
        </authorList>
    </citation>
    <scope>NUCLEOTIDE SEQUENCE [LARGE SCALE GENOMIC DNA]</scope>
    <source>
        <strain evidence="2 3">ATCC 700314</strain>
    </source>
</reference>
<dbReference type="EMBL" id="RCTF01000009">
    <property type="protein sequence ID" value="RLP78156.1"/>
    <property type="molecule type" value="Genomic_DNA"/>
</dbReference>
<gene>
    <name evidence="2" type="ORF">D9R14_12270</name>
</gene>
<dbReference type="InterPro" id="IPR009081">
    <property type="entry name" value="PP-bd_ACP"/>
</dbReference>
<dbReference type="AlphaFoldDB" id="A0A3L7ACE1"/>
<evidence type="ECO:0000259" key="1">
    <source>
        <dbReference type="PROSITE" id="PS50075"/>
    </source>
</evidence>
<accession>A0A3L7ACE1</accession>
<proteinExistence type="predicted"/>
<dbReference type="Pfam" id="PF00550">
    <property type="entry name" value="PP-binding"/>
    <property type="match status" value="1"/>
</dbReference>